<keyword evidence="5 8" id="KW-0251">Elongation factor</keyword>
<comment type="subcellular location">
    <subcellularLocation>
        <location evidence="1 8 10">Cytoplasm</location>
    </subcellularLocation>
</comment>
<dbReference type="Proteomes" id="UP000003573">
    <property type="component" value="Unassembled WGS sequence"/>
</dbReference>
<dbReference type="InterPro" id="IPR014039">
    <property type="entry name" value="Transl_elong_EFTs/EF1B_dimer"/>
</dbReference>
<dbReference type="STRING" id="764298.STRMA_1493"/>
<dbReference type="eggNOG" id="COG0264">
    <property type="taxonomic scope" value="Bacteria"/>
</dbReference>
<dbReference type="RefSeq" id="WP_003080996.1">
    <property type="nucleotide sequence ID" value="NZ_AEUW02000001.1"/>
</dbReference>
<feature type="domain" description="Translation elongation factor EFTs/EF1B dimerisation" evidence="11">
    <location>
        <begin position="71"/>
        <end position="225"/>
    </location>
</feature>
<evidence type="ECO:0000256" key="10">
    <source>
        <dbReference type="RuleBase" id="RU000643"/>
    </source>
</evidence>
<dbReference type="Gene3D" id="1.10.286.20">
    <property type="match status" value="1"/>
</dbReference>
<comment type="similarity">
    <text evidence="2 8 9">Belongs to the EF-Ts family.</text>
</comment>
<evidence type="ECO:0000256" key="1">
    <source>
        <dbReference type="ARBA" id="ARBA00004496"/>
    </source>
</evidence>
<evidence type="ECO:0000313" key="12">
    <source>
        <dbReference type="EMBL" id="EHJ52684.1"/>
    </source>
</evidence>
<evidence type="ECO:0000256" key="8">
    <source>
        <dbReference type="HAMAP-Rule" id="MF_00050"/>
    </source>
</evidence>
<dbReference type="SUPFAM" id="SSF54713">
    <property type="entry name" value="Elongation factor Ts (EF-Ts), dimerisation domain"/>
    <property type="match status" value="2"/>
</dbReference>
<dbReference type="InterPro" id="IPR009060">
    <property type="entry name" value="UBA-like_sf"/>
</dbReference>
<feature type="region of interest" description="Involved in Mg(2+) ion dislocation from EF-Tu" evidence="8">
    <location>
        <begin position="80"/>
        <end position="83"/>
    </location>
</feature>
<protein>
    <recommendedName>
        <fullName evidence="3 8">Elongation factor Ts</fullName>
        <shortName evidence="8">EF-Ts</shortName>
    </recommendedName>
</protein>
<keyword evidence="6 8" id="KW-0648">Protein biosynthesis</keyword>
<dbReference type="GO" id="GO:0003746">
    <property type="term" value="F:translation elongation factor activity"/>
    <property type="evidence" value="ECO:0007669"/>
    <property type="project" value="UniProtKB-UniRule"/>
</dbReference>
<dbReference type="CDD" id="cd14275">
    <property type="entry name" value="UBA_EF-Ts"/>
    <property type="match status" value="1"/>
</dbReference>
<evidence type="ECO:0000256" key="6">
    <source>
        <dbReference type="ARBA" id="ARBA00022917"/>
    </source>
</evidence>
<dbReference type="HAMAP" id="MF_00050">
    <property type="entry name" value="EF_Ts"/>
    <property type="match status" value="1"/>
</dbReference>
<dbReference type="FunFam" id="1.10.286.20:FF:000004">
    <property type="entry name" value="Elongation factor Ts"/>
    <property type="match status" value="1"/>
</dbReference>
<dbReference type="InterPro" id="IPR001816">
    <property type="entry name" value="Transl_elong_EFTs/EF1B"/>
</dbReference>
<evidence type="ECO:0000256" key="9">
    <source>
        <dbReference type="RuleBase" id="RU000642"/>
    </source>
</evidence>
<dbReference type="PROSITE" id="PS01126">
    <property type="entry name" value="EF_TS_1"/>
    <property type="match status" value="1"/>
</dbReference>
<dbReference type="Pfam" id="PF00889">
    <property type="entry name" value="EF_TS"/>
    <property type="match status" value="2"/>
</dbReference>
<dbReference type="SUPFAM" id="SSF46934">
    <property type="entry name" value="UBA-like"/>
    <property type="match status" value="1"/>
</dbReference>
<accession>G5JW79</accession>
<keyword evidence="13" id="KW-1185">Reference proteome</keyword>
<dbReference type="GO" id="GO:0005737">
    <property type="term" value="C:cytoplasm"/>
    <property type="evidence" value="ECO:0007669"/>
    <property type="project" value="UniProtKB-SubCell"/>
</dbReference>
<dbReference type="Gene3D" id="1.10.8.10">
    <property type="entry name" value="DNA helicase RuvA subunit, C-terminal domain"/>
    <property type="match status" value="1"/>
</dbReference>
<dbReference type="EMBL" id="AEUW02000001">
    <property type="protein sequence ID" value="EHJ52684.1"/>
    <property type="molecule type" value="Genomic_DNA"/>
</dbReference>
<evidence type="ECO:0000256" key="7">
    <source>
        <dbReference type="ARBA" id="ARBA00025453"/>
    </source>
</evidence>
<comment type="function">
    <text evidence="7 8 9">Associates with the EF-Tu.GDP complex and induces the exchange of GDP to GTP. It remains bound to the aminoacyl-tRNA.EF-Tu.GTP complex up to the GTP hydrolysis stage on the ribosome.</text>
</comment>
<dbReference type="OrthoDB" id="9808348at2"/>
<comment type="caution">
    <text evidence="12">The sequence shown here is derived from an EMBL/GenBank/DDBJ whole genome shotgun (WGS) entry which is preliminary data.</text>
</comment>
<evidence type="ECO:0000256" key="2">
    <source>
        <dbReference type="ARBA" id="ARBA00005532"/>
    </source>
</evidence>
<evidence type="ECO:0000256" key="4">
    <source>
        <dbReference type="ARBA" id="ARBA00022490"/>
    </source>
</evidence>
<name>G5JW79_9STRE</name>
<feature type="domain" description="Translation elongation factor EFTs/EF1B dimerisation" evidence="11">
    <location>
        <begin position="233"/>
        <end position="323"/>
    </location>
</feature>
<dbReference type="InterPro" id="IPR018101">
    <property type="entry name" value="Transl_elong_Ts_CS"/>
</dbReference>
<proteinExistence type="inferred from homology"/>
<dbReference type="NCBIfam" id="TIGR00116">
    <property type="entry name" value="tsf"/>
    <property type="match status" value="1"/>
</dbReference>
<dbReference type="PANTHER" id="PTHR11741:SF0">
    <property type="entry name" value="ELONGATION FACTOR TS, MITOCHONDRIAL"/>
    <property type="match status" value="1"/>
</dbReference>
<dbReference type="Gene3D" id="3.30.479.20">
    <property type="entry name" value="Elongation factor Ts, dimerisation domain"/>
    <property type="match status" value="2"/>
</dbReference>
<organism evidence="12 13">
    <name type="scientific">Streptococcus macacae NCTC 11558</name>
    <dbReference type="NCBI Taxonomy" id="764298"/>
    <lineage>
        <taxon>Bacteria</taxon>
        <taxon>Bacillati</taxon>
        <taxon>Bacillota</taxon>
        <taxon>Bacilli</taxon>
        <taxon>Lactobacillales</taxon>
        <taxon>Streptococcaceae</taxon>
        <taxon>Streptococcus</taxon>
    </lineage>
</organism>
<dbReference type="AlphaFoldDB" id="G5JW79"/>
<dbReference type="PANTHER" id="PTHR11741">
    <property type="entry name" value="ELONGATION FACTOR TS"/>
    <property type="match status" value="1"/>
</dbReference>
<evidence type="ECO:0000259" key="11">
    <source>
        <dbReference type="Pfam" id="PF00889"/>
    </source>
</evidence>
<dbReference type="FunFam" id="1.10.8.10:FF:000001">
    <property type="entry name" value="Elongation factor Ts"/>
    <property type="match status" value="1"/>
</dbReference>
<keyword evidence="4 8" id="KW-0963">Cytoplasm</keyword>
<evidence type="ECO:0000256" key="5">
    <source>
        <dbReference type="ARBA" id="ARBA00022768"/>
    </source>
</evidence>
<evidence type="ECO:0000313" key="13">
    <source>
        <dbReference type="Proteomes" id="UP000003573"/>
    </source>
</evidence>
<dbReference type="InterPro" id="IPR036402">
    <property type="entry name" value="EF-Ts_dimer_sf"/>
</dbReference>
<gene>
    <name evidence="8 12" type="primary">tsf</name>
    <name evidence="12" type="ORF">STRMA_1493</name>
</gene>
<dbReference type="PROSITE" id="PS01127">
    <property type="entry name" value="EF_TS_2"/>
    <property type="match status" value="1"/>
</dbReference>
<evidence type="ECO:0000256" key="3">
    <source>
        <dbReference type="ARBA" id="ARBA00016956"/>
    </source>
</evidence>
<reference evidence="12 13" key="1">
    <citation type="journal article" date="2014" name="Int. J. Syst. Evol. Microbiol.">
        <title>Phylogenomics and the dynamic genome evolution of the genus Streptococcus.</title>
        <authorList>
            <consortium name="The Broad Institute Genome Sequencing Platform"/>
            <person name="Richards V.P."/>
            <person name="Palmer S.R."/>
            <person name="Pavinski Bitar P.D."/>
            <person name="Qin X."/>
            <person name="Weinstock G.M."/>
            <person name="Highlander S.K."/>
            <person name="Town C.D."/>
            <person name="Burne R.A."/>
            <person name="Stanhope M.J."/>
        </authorList>
    </citation>
    <scope>NUCLEOTIDE SEQUENCE [LARGE SCALE GENOMIC DNA]</scope>
    <source>
        <strain evidence="12 13">NCTC 11558</strain>
    </source>
</reference>
<sequence length="346" mass="37638">MANITAALVKELREKTGAGVMDAKKALVEVEGDMEKAVELLREKGMAKAAKKADRVAAEGLTGLYVNGNVAAIVEVNAETDFVAKNAQFVDLVHETAKVIAEGKPATNDEALALKVASGETLAEAYVSATATIGEKISFRRFAIIEKTDSQHFGAYQHNGGRIGVISVIEGGDEALAKQLSMHIAAMSPKVLSYAELDSEFIHDELAQMNHKIEQDNESRAMVNKPALPFLKYGSKSQLTDEVIAQAEEDIKEELKAEGKPEKIWDKIIPGKMARFLLDNTKVDQEYTLLAQLYVMDDSKTVEEYLEDQGVKAIAFVRFEVGEGIEKAANDFENEVAATMAAALNN</sequence>